<dbReference type="AlphaFoldDB" id="A0AAD3SVD2"/>
<dbReference type="PROSITE" id="PS52045">
    <property type="entry name" value="NEPROSIN_PEP_CD"/>
    <property type="match status" value="1"/>
</dbReference>
<dbReference type="EMBL" id="BSYO01000018">
    <property type="protein sequence ID" value="GMH17621.1"/>
    <property type="molecule type" value="Genomic_DNA"/>
</dbReference>
<dbReference type="Gene3D" id="3.90.1320.10">
    <property type="entry name" value="Outer-capsid protein sigma 3, large lobe"/>
    <property type="match status" value="1"/>
</dbReference>
<accession>A0AAD3SVD2</accession>
<dbReference type="InterPro" id="IPR053168">
    <property type="entry name" value="Glutamic_endopeptidase"/>
</dbReference>
<sequence>MEAAGRLLLLLATASLLNSSFIHGRDIPERRLAKPPKATIKTIKWDNGDIFDCIDIYKQPAFKHPNLKNHKLQMEPSSYPFGVKAKNVSMDKLGPWHKSGKCPKGSIPIKRHVNTGLPIIRKNITFRPPASYNVGHQYAVIEYMAQSQTIQGLQATIDIWDPSLANPGGDFSLSQIWYIAGSGSDLNTAEAGWQVYPARTGDSQPRLFVYWTADAYSSTGCYDLKCPGFVQTSDQYTPGMALTPSTDNGQQNELGLVINKDSSTGNIWLYVDGTAMGYWPNSIYNTLQGGSNIVEWGGEILDSSGSGGFHTLTQMGSGYLPSAGYGLSSYIRNLLYTEDSQNWVAVTADVLQEIVPAPNCYNYSLESGQDGALWLFYGGPGCN</sequence>
<reference evidence="3" key="1">
    <citation type="submission" date="2023-05" db="EMBL/GenBank/DDBJ databases">
        <title>Nepenthes gracilis genome sequencing.</title>
        <authorList>
            <person name="Fukushima K."/>
        </authorList>
    </citation>
    <scope>NUCLEOTIDE SEQUENCE</scope>
    <source>
        <strain evidence="3">SING2019-196</strain>
    </source>
</reference>
<evidence type="ECO:0000259" key="2">
    <source>
        <dbReference type="PROSITE" id="PS52045"/>
    </source>
</evidence>
<feature type="signal peptide" evidence="1">
    <location>
        <begin position="1"/>
        <end position="24"/>
    </location>
</feature>
<keyword evidence="1" id="KW-0732">Signal</keyword>
<dbReference type="PANTHER" id="PTHR31589">
    <property type="entry name" value="PROTEIN, PUTATIVE (DUF239)-RELATED-RELATED"/>
    <property type="match status" value="1"/>
</dbReference>
<feature type="chain" id="PRO_5042278367" description="Neprosin PEP catalytic domain-containing protein" evidence="1">
    <location>
        <begin position="25"/>
        <end position="383"/>
    </location>
</feature>
<feature type="domain" description="Neprosin PEP catalytic" evidence="2">
    <location>
        <begin position="131"/>
        <end position="383"/>
    </location>
</feature>
<gene>
    <name evidence="3" type="ORF">Nepgr_019462</name>
</gene>
<proteinExistence type="predicted"/>
<protein>
    <recommendedName>
        <fullName evidence="2">Neprosin PEP catalytic domain-containing protein</fullName>
    </recommendedName>
</protein>
<organism evidence="3 4">
    <name type="scientific">Nepenthes gracilis</name>
    <name type="common">Slender pitcher plant</name>
    <dbReference type="NCBI Taxonomy" id="150966"/>
    <lineage>
        <taxon>Eukaryota</taxon>
        <taxon>Viridiplantae</taxon>
        <taxon>Streptophyta</taxon>
        <taxon>Embryophyta</taxon>
        <taxon>Tracheophyta</taxon>
        <taxon>Spermatophyta</taxon>
        <taxon>Magnoliopsida</taxon>
        <taxon>eudicotyledons</taxon>
        <taxon>Gunneridae</taxon>
        <taxon>Pentapetalae</taxon>
        <taxon>Caryophyllales</taxon>
        <taxon>Nepenthaceae</taxon>
        <taxon>Nepenthes</taxon>
    </lineage>
</organism>
<dbReference type="Pfam" id="PF03080">
    <property type="entry name" value="Neprosin"/>
    <property type="match status" value="1"/>
</dbReference>
<dbReference type="InterPro" id="IPR004314">
    <property type="entry name" value="Neprosin"/>
</dbReference>
<dbReference type="Pfam" id="PF14365">
    <property type="entry name" value="Neprosin_AP"/>
    <property type="match status" value="1"/>
</dbReference>
<evidence type="ECO:0000313" key="4">
    <source>
        <dbReference type="Proteomes" id="UP001279734"/>
    </source>
</evidence>
<dbReference type="PANTHER" id="PTHR31589:SF221">
    <property type="entry name" value="LIGASE, PUTATIVE (DUF239)-RELATED"/>
    <property type="match status" value="1"/>
</dbReference>
<name>A0AAD3SVD2_NEPGR</name>
<keyword evidence="4" id="KW-1185">Reference proteome</keyword>
<dbReference type="Proteomes" id="UP001279734">
    <property type="component" value="Unassembled WGS sequence"/>
</dbReference>
<evidence type="ECO:0000313" key="3">
    <source>
        <dbReference type="EMBL" id="GMH17621.1"/>
    </source>
</evidence>
<evidence type="ECO:0000256" key="1">
    <source>
        <dbReference type="SAM" id="SignalP"/>
    </source>
</evidence>
<comment type="caution">
    <text evidence="3">The sequence shown here is derived from an EMBL/GenBank/DDBJ whole genome shotgun (WGS) entry which is preliminary data.</text>
</comment>
<dbReference type="InterPro" id="IPR025521">
    <property type="entry name" value="Neprosin_propep"/>
</dbReference>